<proteinExistence type="inferred from homology"/>
<comment type="similarity">
    <text evidence="4">Belongs to the glycosyltransferase 2 family.</text>
</comment>
<protein>
    <recommendedName>
        <fullName evidence="5">dolichyl-phosphate beta-glucosyltransferase</fullName>
        <ecNumber evidence="5">2.4.1.117</ecNumber>
    </recommendedName>
</protein>
<feature type="transmembrane region" description="Helical" evidence="14">
    <location>
        <begin position="269"/>
        <end position="288"/>
    </location>
</feature>
<dbReference type="Pfam" id="PF00535">
    <property type="entry name" value="Glycos_transf_2"/>
    <property type="match status" value="1"/>
</dbReference>
<dbReference type="CDD" id="cd04188">
    <property type="entry name" value="DPG_synthase"/>
    <property type="match status" value="1"/>
</dbReference>
<dbReference type="GO" id="GO:0016740">
    <property type="term" value="F:transferase activity"/>
    <property type="evidence" value="ECO:0007669"/>
    <property type="project" value="UniProtKB-KW"/>
</dbReference>
<evidence type="ECO:0000256" key="4">
    <source>
        <dbReference type="ARBA" id="ARBA00006739"/>
    </source>
</evidence>
<keyword evidence="8 14" id="KW-0812">Transmembrane</keyword>
<evidence type="ECO:0000256" key="2">
    <source>
        <dbReference type="ARBA" id="ARBA00004389"/>
    </source>
</evidence>
<accession>A0ABQ4FI71</accession>
<sequence length="393" mass="42597">MGPMSVTMVPGPETGASRRTRLVEVVVPVHNEERVLAASVRRLHGYLAREFPYGFRVTIADNASADATWRIAERLAGELPGVRAVHLDLKGRGRALRRVWEASDADVVAYMDVDLSTDLDAFLPLVAPLLSGHSDLAIGTRLSPWANVVRGPKRETVSRAYNLLLRSLMGVRFSDAQCGFKAVRTEVAQALLPAVRDEEWFFDTELLLLAEQHGLRIHEVPVDWVDDPDSRVDIVRTAVGDLRGMWRVARTSMRRPPARPAATSVRRQIPAFAVIGVISTVAHLALFWTLRAVLPPVTANAVALLVTAVANTAANRRFTFGVRGRAGVLRHHLGGLVAFVAGLALTSAGLAALPAGAPRAAELAAVIVANALATLLRFLLLRSWVFAPGEDSR</sequence>
<dbReference type="EC" id="2.4.1.117" evidence="5"/>
<feature type="transmembrane region" description="Helical" evidence="14">
    <location>
        <begin position="294"/>
        <end position="314"/>
    </location>
</feature>
<keyword evidence="9" id="KW-0256">Endoplasmic reticulum</keyword>
<organism evidence="17 18">
    <name type="scientific">Microbispora amethystogenes</name>
    <dbReference type="NCBI Taxonomy" id="1427754"/>
    <lineage>
        <taxon>Bacteria</taxon>
        <taxon>Bacillati</taxon>
        <taxon>Actinomycetota</taxon>
        <taxon>Actinomycetes</taxon>
        <taxon>Streptosporangiales</taxon>
        <taxon>Streptosporangiaceae</taxon>
        <taxon>Microbispora</taxon>
    </lineage>
</organism>
<feature type="transmembrane region" description="Helical" evidence="14">
    <location>
        <begin position="363"/>
        <end position="385"/>
    </location>
</feature>
<dbReference type="EMBL" id="BOOB01000036">
    <property type="protein sequence ID" value="GIH34463.1"/>
    <property type="molecule type" value="Genomic_DNA"/>
</dbReference>
<comment type="subcellular location">
    <subcellularLocation>
        <location evidence="2">Endoplasmic reticulum membrane</location>
        <topology evidence="2">Single-pass membrane protein</topology>
    </subcellularLocation>
    <subcellularLocation>
        <location evidence="1">Membrane</location>
        <topology evidence="1">Multi-pass membrane protein</topology>
    </subcellularLocation>
</comment>
<comment type="pathway">
    <text evidence="3">Protein modification; protein glycosylation.</text>
</comment>
<gene>
    <name evidence="17" type="ORF">Mam01_46270</name>
</gene>
<evidence type="ECO:0000259" key="16">
    <source>
        <dbReference type="Pfam" id="PF04138"/>
    </source>
</evidence>
<evidence type="ECO:0000256" key="12">
    <source>
        <dbReference type="ARBA" id="ARBA00023136"/>
    </source>
</evidence>
<evidence type="ECO:0000256" key="8">
    <source>
        <dbReference type="ARBA" id="ARBA00022692"/>
    </source>
</evidence>
<keyword evidence="12 14" id="KW-0472">Membrane</keyword>
<keyword evidence="11 14" id="KW-1133">Transmembrane helix</keyword>
<evidence type="ECO:0000256" key="1">
    <source>
        <dbReference type="ARBA" id="ARBA00004141"/>
    </source>
</evidence>
<dbReference type="Pfam" id="PF04138">
    <property type="entry name" value="GtrA_DPMS_TM"/>
    <property type="match status" value="1"/>
</dbReference>
<dbReference type="InterPro" id="IPR029044">
    <property type="entry name" value="Nucleotide-diphossugar_trans"/>
</dbReference>
<keyword evidence="10" id="KW-0735">Signal-anchor</keyword>
<keyword evidence="18" id="KW-1185">Reference proteome</keyword>
<dbReference type="InterPro" id="IPR035518">
    <property type="entry name" value="DPG_synthase"/>
</dbReference>
<keyword evidence="7 17" id="KW-0808">Transferase</keyword>
<reference evidence="17 18" key="1">
    <citation type="submission" date="2021-01" db="EMBL/GenBank/DDBJ databases">
        <title>Whole genome shotgun sequence of Microbispora amethystogenes NBRC 101907.</title>
        <authorList>
            <person name="Komaki H."/>
            <person name="Tamura T."/>
        </authorList>
    </citation>
    <scope>NUCLEOTIDE SEQUENCE [LARGE SCALE GENOMIC DNA]</scope>
    <source>
        <strain evidence="17 18">NBRC 101907</strain>
    </source>
</reference>
<dbReference type="PANTHER" id="PTHR10859">
    <property type="entry name" value="GLYCOSYL TRANSFERASE"/>
    <property type="match status" value="1"/>
</dbReference>
<evidence type="ECO:0000259" key="15">
    <source>
        <dbReference type="Pfam" id="PF00535"/>
    </source>
</evidence>
<comment type="caution">
    <text evidence="17">The sequence shown here is derived from an EMBL/GenBank/DDBJ whole genome shotgun (WGS) entry which is preliminary data.</text>
</comment>
<comment type="catalytic activity">
    <reaction evidence="13">
        <text>a di-trans,poly-cis-dolichyl phosphate + UDP-alpha-D-glucose = a di-trans,poly-cis-dolichyl beta-D-glucosyl phosphate + UDP</text>
        <dbReference type="Rhea" id="RHEA:15401"/>
        <dbReference type="Rhea" id="RHEA-COMP:19498"/>
        <dbReference type="Rhea" id="RHEA-COMP:19502"/>
        <dbReference type="ChEBI" id="CHEBI:57525"/>
        <dbReference type="ChEBI" id="CHEBI:57683"/>
        <dbReference type="ChEBI" id="CHEBI:58223"/>
        <dbReference type="ChEBI" id="CHEBI:58885"/>
        <dbReference type="EC" id="2.4.1.117"/>
    </reaction>
    <physiologicalReaction direction="left-to-right" evidence="13">
        <dbReference type="Rhea" id="RHEA:15402"/>
    </physiologicalReaction>
</comment>
<evidence type="ECO:0000256" key="3">
    <source>
        <dbReference type="ARBA" id="ARBA00004922"/>
    </source>
</evidence>
<feature type="domain" description="GtrA/DPMS transmembrane" evidence="16">
    <location>
        <begin position="272"/>
        <end position="386"/>
    </location>
</feature>
<evidence type="ECO:0000256" key="6">
    <source>
        <dbReference type="ARBA" id="ARBA00022676"/>
    </source>
</evidence>
<feature type="transmembrane region" description="Helical" evidence="14">
    <location>
        <begin position="335"/>
        <end position="357"/>
    </location>
</feature>
<evidence type="ECO:0000256" key="14">
    <source>
        <dbReference type="SAM" id="Phobius"/>
    </source>
</evidence>
<evidence type="ECO:0000256" key="7">
    <source>
        <dbReference type="ARBA" id="ARBA00022679"/>
    </source>
</evidence>
<keyword evidence="6" id="KW-0328">Glycosyltransferase</keyword>
<evidence type="ECO:0000256" key="10">
    <source>
        <dbReference type="ARBA" id="ARBA00022968"/>
    </source>
</evidence>
<dbReference type="PANTHER" id="PTHR10859:SF91">
    <property type="entry name" value="DOLICHYL-PHOSPHATE BETA-GLUCOSYLTRANSFERASE"/>
    <property type="match status" value="1"/>
</dbReference>
<feature type="domain" description="Glycosyltransferase 2-like" evidence="15">
    <location>
        <begin position="25"/>
        <end position="190"/>
    </location>
</feature>
<dbReference type="InterPro" id="IPR001173">
    <property type="entry name" value="Glyco_trans_2-like"/>
</dbReference>
<evidence type="ECO:0000256" key="5">
    <source>
        <dbReference type="ARBA" id="ARBA00012583"/>
    </source>
</evidence>
<evidence type="ECO:0000313" key="18">
    <source>
        <dbReference type="Proteomes" id="UP000651728"/>
    </source>
</evidence>
<dbReference type="SUPFAM" id="SSF53448">
    <property type="entry name" value="Nucleotide-diphospho-sugar transferases"/>
    <property type="match status" value="1"/>
</dbReference>
<dbReference type="InterPro" id="IPR007267">
    <property type="entry name" value="GtrA_DPMS_TM"/>
</dbReference>
<evidence type="ECO:0000256" key="11">
    <source>
        <dbReference type="ARBA" id="ARBA00022989"/>
    </source>
</evidence>
<name>A0ABQ4FI71_9ACTN</name>
<evidence type="ECO:0000256" key="9">
    <source>
        <dbReference type="ARBA" id="ARBA00022824"/>
    </source>
</evidence>
<evidence type="ECO:0000313" key="17">
    <source>
        <dbReference type="EMBL" id="GIH34463.1"/>
    </source>
</evidence>
<dbReference type="Proteomes" id="UP000651728">
    <property type="component" value="Unassembled WGS sequence"/>
</dbReference>
<dbReference type="Gene3D" id="3.90.550.10">
    <property type="entry name" value="Spore Coat Polysaccharide Biosynthesis Protein SpsA, Chain A"/>
    <property type="match status" value="1"/>
</dbReference>
<evidence type="ECO:0000256" key="13">
    <source>
        <dbReference type="ARBA" id="ARBA00045097"/>
    </source>
</evidence>